<dbReference type="EMBL" id="ANMG01000021">
    <property type="protein sequence ID" value="EMD27599.1"/>
    <property type="molecule type" value="Genomic_DNA"/>
</dbReference>
<accession>M2NY63</accession>
<organism evidence="3 4">
    <name type="scientific">Amycolatopsis azurea DSM 43854</name>
    <dbReference type="NCBI Taxonomy" id="1238180"/>
    <lineage>
        <taxon>Bacteria</taxon>
        <taxon>Bacillati</taxon>
        <taxon>Actinomycetota</taxon>
        <taxon>Actinomycetes</taxon>
        <taxon>Pseudonocardiales</taxon>
        <taxon>Pseudonocardiaceae</taxon>
        <taxon>Amycolatopsis</taxon>
    </lineage>
</organism>
<feature type="compositionally biased region" description="Low complexity" evidence="1">
    <location>
        <begin position="67"/>
        <end position="77"/>
    </location>
</feature>
<keyword evidence="2" id="KW-0812">Transmembrane</keyword>
<keyword evidence="2" id="KW-1133">Transmembrane helix</keyword>
<feature type="transmembrane region" description="Helical" evidence="2">
    <location>
        <begin position="20"/>
        <end position="40"/>
    </location>
</feature>
<keyword evidence="2" id="KW-0472">Membrane</keyword>
<dbReference type="AlphaFoldDB" id="M2NY63"/>
<dbReference type="Proteomes" id="UP000014137">
    <property type="component" value="Unassembled WGS sequence"/>
</dbReference>
<dbReference type="OrthoDB" id="3380082at2"/>
<name>M2NY63_9PSEU</name>
<dbReference type="RefSeq" id="WP_005154983.1">
    <property type="nucleotide sequence ID" value="NZ_ANMG01000021.1"/>
</dbReference>
<dbReference type="PATRIC" id="fig|1238180.3.peg.2494"/>
<reference evidence="3 4" key="1">
    <citation type="submission" date="2012-10" db="EMBL/GenBank/DDBJ databases">
        <title>Genome assembly of Amycolatopsis azurea DSM 43854.</title>
        <authorList>
            <person name="Khatri I."/>
            <person name="Kaur I."/>
            <person name="Subramanian S."/>
            <person name="Mayilraj S."/>
        </authorList>
    </citation>
    <scope>NUCLEOTIDE SEQUENCE [LARGE SCALE GENOMIC DNA]</scope>
    <source>
        <strain evidence="3 4">DSM 43854</strain>
    </source>
</reference>
<sequence>MSDTPAGDGSRPPSDNNTKRTAEILALITASLTILAWLGIANGKELIAWLDKDHPAPSSTARPAEPPVISRSPSPVRKTSEQDETTPETTPPTRTPTTPTTTTRPPSPPADVGDCVVVDSGGRFVAIGNCDGSRGTYQVNSVRYQGSCVDTESPSIVKDGYRLCLEIHLVRERCYVIPARGWITGAPRCREAGTVSVVDIVAGATDDSACTRRYQWNKWYSFDHPRVVYCVMRY</sequence>
<protein>
    <submittedName>
        <fullName evidence="3">Uncharacterized protein</fullName>
    </submittedName>
</protein>
<comment type="caution">
    <text evidence="3">The sequence shown here is derived from an EMBL/GenBank/DDBJ whole genome shotgun (WGS) entry which is preliminary data.</text>
</comment>
<evidence type="ECO:0000313" key="4">
    <source>
        <dbReference type="Proteomes" id="UP000014137"/>
    </source>
</evidence>
<evidence type="ECO:0000256" key="2">
    <source>
        <dbReference type="SAM" id="Phobius"/>
    </source>
</evidence>
<feature type="region of interest" description="Disordered" evidence="1">
    <location>
        <begin position="55"/>
        <end position="111"/>
    </location>
</feature>
<evidence type="ECO:0000256" key="1">
    <source>
        <dbReference type="SAM" id="MobiDB-lite"/>
    </source>
</evidence>
<proteinExistence type="predicted"/>
<feature type="compositionally biased region" description="Low complexity" evidence="1">
    <location>
        <begin position="95"/>
        <end position="104"/>
    </location>
</feature>
<evidence type="ECO:0000313" key="3">
    <source>
        <dbReference type="EMBL" id="EMD27599.1"/>
    </source>
</evidence>
<gene>
    <name evidence="3" type="ORF">C791_1895</name>
</gene>